<dbReference type="AlphaFoldDB" id="N0BDJ7"/>
<reference evidence="2 3" key="1">
    <citation type="journal article" date="2013" name="Genome Announc.">
        <title>Genome sequences for three denitrifying bacterial strains isolated from a uranium- and nitrate-contaminated subsurface environment.</title>
        <authorList>
            <person name="Venkatramanan R."/>
            <person name="Prakash O."/>
            <person name="Woyke T."/>
            <person name="Chain P."/>
            <person name="Goodwin L.A."/>
            <person name="Watson D."/>
            <person name="Brooks S."/>
            <person name="Kostka J.E."/>
            <person name="Green S.J."/>
        </authorList>
    </citation>
    <scope>NUCLEOTIDE SEQUENCE [LARGE SCALE GENOMIC DNA]</scope>
    <source>
        <strain evidence="2 3">1NES1</strain>
    </source>
</reference>
<organism evidence="2 3">
    <name type="scientific">Hyphomicrobium denitrificans 1NES1</name>
    <dbReference type="NCBI Taxonomy" id="670307"/>
    <lineage>
        <taxon>Bacteria</taxon>
        <taxon>Pseudomonadati</taxon>
        <taxon>Pseudomonadota</taxon>
        <taxon>Alphaproteobacteria</taxon>
        <taxon>Hyphomicrobiales</taxon>
        <taxon>Hyphomicrobiaceae</taxon>
        <taxon>Hyphomicrobium</taxon>
    </lineage>
</organism>
<evidence type="ECO:0000256" key="1">
    <source>
        <dbReference type="SAM" id="Phobius"/>
    </source>
</evidence>
<keyword evidence="3" id="KW-1185">Reference proteome</keyword>
<feature type="transmembrane region" description="Helical" evidence="1">
    <location>
        <begin position="15"/>
        <end position="37"/>
    </location>
</feature>
<dbReference type="HOGENOM" id="CLU_2246281_0_0_5"/>
<sequence>MHAEDPTMLDFAHGFLMRSAVMVPALMIVSIGAWSALRKLQMMRLDEPFDAADMRTWPLAYAMADAAIFGLVFSAIVSALGDGQLTAAVGGGGAALVAIGAVPLLIAKWRR</sequence>
<proteinExistence type="predicted"/>
<gene>
    <name evidence="2" type="ORF">HYPDE_34398</name>
</gene>
<keyword evidence="1" id="KW-0472">Membrane</keyword>
<dbReference type="EMBL" id="CP005587">
    <property type="protein sequence ID" value="AGK58551.1"/>
    <property type="molecule type" value="Genomic_DNA"/>
</dbReference>
<protein>
    <submittedName>
        <fullName evidence="2">Chloride channel core</fullName>
    </submittedName>
</protein>
<accession>N0BDJ7</accession>
<feature type="transmembrane region" description="Helical" evidence="1">
    <location>
        <begin position="58"/>
        <end position="81"/>
    </location>
</feature>
<dbReference type="Proteomes" id="UP000005952">
    <property type="component" value="Chromosome"/>
</dbReference>
<name>N0BDJ7_9HYPH</name>
<feature type="transmembrane region" description="Helical" evidence="1">
    <location>
        <begin position="87"/>
        <end position="107"/>
    </location>
</feature>
<keyword evidence="1" id="KW-0812">Transmembrane</keyword>
<evidence type="ECO:0000313" key="3">
    <source>
        <dbReference type="Proteomes" id="UP000005952"/>
    </source>
</evidence>
<evidence type="ECO:0000313" key="2">
    <source>
        <dbReference type="EMBL" id="AGK58551.1"/>
    </source>
</evidence>
<dbReference type="KEGG" id="hdt:HYPDE_34398"/>
<keyword evidence="1" id="KW-1133">Transmembrane helix</keyword>